<dbReference type="SUPFAM" id="SSF49503">
    <property type="entry name" value="Cupredoxins"/>
    <property type="match status" value="1"/>
</dbReference>
<dbReference type="PATRIC" id="fig|861299.3.peg.5200"/>
<reference evidence="8 9" key="1">
    <citation type="journal article" date="2014" name="Genome Announc.">
        <title>Genome Sequence and Methylome of Soil Bacterium Gemmatirosa kalamazoonensis KBS708T, a Member of the Rarely Cultivated Gemmatimonadetes Phylum.</title>
        <authorList>
            <person name="Debruyn J.M."/>
            <person name="Radosevich M."/>
            <person name="Wommack K.E."/>
            <person name="Polson S.W."/>
            <person name="Hauser L.J."/>
            <person name="Fawaz M.N."/>
            <person name="Korlach J."/>
            <person name="Tsai Y.C."/>
        </authorList>
    </citation>
    <scope>NUCLEOTIDE SEQUENCE [LARGE SCALE GENOMIC DNA]</scope>
    <source>
        <strain evidence="8 9">KBS708</strain>
        <plasmid evidence="9">Plasmid 1</plasmid>
    </source>
</reference>
<dbReference type="GO" id="GO:0016787">
    <property type="term" value="F:hydrolase activity"/>
    <property type="evidence" value="ECO:0007669"/>
    <property type="project" value="InterPro"/>
</dbReference>
<dbReference type="Proteomes" id="UP000019151">
    <property type="component" value="Plasmid 1"/>
</dbReference>
<dbReference type="Pfam" id="PF13473">
    <property type="entry name" value="Cupredoxin_1"/>
    <property type="match status" value="1"/>
</dbReference>
<keyword evidence="8" id="KW-0614">Plasmid</keyword>
<comment type="cofactor">
    <cofactor evidence="5">
        <name>Cu cation</name>
        <dbReference type="ChEBI" id="CHEBI:23378"/>
    </cofactor>
    <text evidence="5">Binds 1 copper ion per subunit.</text>
</comment>
<keyword evidence="5" id="KW-0186">Copper</keyword>
<dbReference type="GO" id="GO:0005507">
    <property type="term" value="F:copper ion binding"/>
    <property type="evidence" value="ECO:0007669"/>
    <property type="project" value="InterPro"/>
</dbReference>
<dbReference type="HOGENOM" id="CLU_056914_0_0_0"/>
<sequence>MDTPSDDGIDRRGFLQCMAWAGTGLLWTMRGGVPTATAMSTLRDAVGGAAGERVLFAQISDSHIGFDKAANANVTATLQEAVAKLNALPRTPAFVLHTGDITQLSKPSEFDTADQVLRGLKSERVFYVPGEHDVLTDNGASYLDRYGRAVGAKGGGWYSFDHAGVHFIGLVNVLNLKAGGLGSLGAEQLAWLAGDVRGLSASTPIVLFAHVPLWTVYPEWGWGTDDSARALDLLKRFGSVTVLNGHIHQIMQKVEGNVHFHTAMSTAFPQPAPGSAPSPGPMTVAPGLLRSVLGVASVSVVPGRHALAVVDATLSGAPAAFAEANRHDAPRRADGRPALGPGEIGIDNFAFGPRELAVPSGTAVTWINRDDVPHVIASAQGRFPSSPVLDTNKRFTFRFAERGTYDYFCSIHPTMTGRIVVS</sequence>
<dbReference type="InterPro" id="IPR028096">
    <property type="entry name" value="EfeO_Cupredoxin"/>
</dbReference>
<feature type="domain" description="Calcineurin-like phosphoesterase" evidence="6">
    <location>
        <begin position="56"/>
        <end position="249"/>
    </location>
</feature>
<dbReference type="EMBL" id="CP007129">
    <property type="protein sequence ID" value="AHG92679.1"/>
    <property type="molecule type" value="Genomic_DNA"/>
</dbReference>
<dbReference type="InterPro" id="IPR035668">
    <property type="entry name" value="Amicyanin"/>
</dbReference>
<feature type="binding site" evidence="5">
    <location>
        <position position="409"/>
    </location>
    <ligand>
        <name>Cu cation</name>
        <dbReference type="ChEBI" id="CHEBI:23378"/>
    </ligand>
</feature>
<dbReference type="PANTHER" id="PTHR43143">
    <property type="entry name" value="METALLOPHOSPHOESTERASE, CALCINEURIN SUPERFAMILY"/>
    <property type="match status" value="1"/>
</dbReference>
<feature type="domain" description="EfeO-type cupredoxin-like" evidence="7">
    <location>
        <begin position="343"/>
        <end position="421"/>
    </location>
</feature>
<dbReference type="CDD" id="cd13921">
    <property type="entry name" value="Amicyanin"/>
    <property type="match status" value="1"/>
</dbReference>
<keyword evidence="2" id="KW-0813">Transport</keyword>
<feature type="binding site" evidence="5">
    <location>
        <position position="374"/>
    </location>
    <ligand>
        <name>Cu cation</name>
        <dbReference type="ChEBI" id="CHEBI:23378"/>
    </ligand>
</feature>
<organism evidence="8 9">
    <name type="scientific">Gemmatirosa kalamazoonensis</name>
    <dbReference type="NCBI Taxonomy" id="861299"/>
    <lineage>
        <taxon>Bacteria</taxon>
        <taxon>Pseudomonadati</taxon>
        <taxon>Gemmatimonadota</taxon>
        <taxon>Gemmatimonadia</taxon>
        <taxon>Gemmatimonadales</taxon>
        <taxon>Gemmatimonadaceae</taxon>
        <taxon>Gemmatirosa</taxon>
    </lineage>
</organism>
<evidence type="ECO:0000259" key="7">
    <source>
        <dbReference type="Pfam" id="PF13473"/>
    </source>
</evidence>
<proteinExistence type="predicted"/>
<evidence type="ECO:0000259" key="6">
    <source>
        <dbReference type="Pfam" id="PF00149"/>
    </source>
</evidence>
<dbReference type="InterPro" id="IPR051918">
    <property type="entry name" value="STPP_CPPED1"/>
</dbReference>
<dbReference type="InterPro" id="IPR006311">
    <property type="entry name" value="TAT_signal"/>
</dbReference>
<evidence type="ECO:0000256" key="1">
    <source>
        <dbReference type="ARBA" id="ARBA00004418"/>
    </source>
</evidence>
<evidence type="ECO:0000256" key="2">
    <source>
        <dbReference type="ARBA" id="ARBA00022448"/>
    </source>
</evidence>
<dbReference type="InterPro" id="IPR002386">
    <property type="entry name" value="Amicyanin/Pseudoazurin"/>
</dbReference>
<keyword evidence="5" id="KW-0479">Metal-binding</keyword>
<gene>
    <name evidence="8" type="ORF">J421_5144</name>
</gene>
<evidence type="ECO:0000313" key="8">
    <source>
        <dbReference type="EMBL" id="AHG92679.1"/>
    </source>
</evidence>
<dbReference type="SUPFAM" id="SSF56300">
    <property type="entry name" value="Metallo-dependent phosphatases"/>
    <property type="match status" value="1"/>
</dbReference>
<dbReference type="InParanoid" id="W0RNW6"/>
<evidence type="ECO:0000256" key="5">
    <source>
        <dbReference type="PIRSR" id="PIRSR602386-1"/>
    </source>
</evidence>
<comment type="subcellular location">
    <subcellularLocation>
        <location evidence="1">Periplasm</location>
    </subcellularLocation>
</comment>
<dbReference type="Pfam" id="PF00149">
    <property type="entry name" value="Metallophos"/>
    <property type="match status" value="1"/>
</dbReference>
<feature type="binding site" evidence="5">
    <location>
        <position position="412"/>
    </location>
    <ligand>
        <name>Cu cation</name>
        <dbReference type="ChEBI" id="CHEBI:23378"/>
    </ligand>
</feature>
<dbReference type="PRINTS" id="PR00155">
    <property type="entry name" value="AMICYANIN"/>
</dbReference>
<keyword evidence="3" id="KW-0574">Periplasm</keyword>
<dbReference type="InterPro" id="IPR029052">
    <property type="entry name" value="Metallo-depent_PP-like"/>
</dbReference>
<evidence type="ECO:0000313" key="9">
    <source>
        <dbReference type="Proteomes" id="UP000019151"/>
    </source>
</evidence>
<dbReference type="OrthoDB" id="9780884at2"/>
<evidence type="ECO:0000256" key="3">
    <source>
        <dbReference type="ARBA" id="ARBA00022764"/>
    </source>
</evidence>
<dbReference type="GO" id="GO:0009055">
    <property type="term" value="F:electron transfer activity"/>
    <property type="evidence" value="ECO:0007669"/>
    <property type="project" value="InterPro"/>
</dbReference>
<dbReference type="InterPro" id="IPR008972">
    <property type="entry name" value="Cupredoxin"/>
</dbReference>
<dbReference type="Gene3D" id="2.60.40.420">
    <property type="entry name" value="Cupredoxins - blue copper proteins"/>
    <property type="match status" value="1"/>
</dbReference>
<keyword evidence="4" id="KW-0249">Electron transport</keyword>
<dbReference type="PROSITE" id="PS51318">
    <property type="entry name" value="TAT"/>
    <property type="match status" value="1"/>
</dbReference>
<protein>
    <submittedName>
        <fullName evidence="8">Metallophosphoesterase</fullName>
    </submittedName>
</protein>
<dbReference type="PANTHER" id="PTHR43143:SF6">
    <property type="entry name" value="BLL3016 PROTEIN"/>
    <property type="match status" value="1"/>
</dbReference>
<geneLocation type="plasmid" evidence="8 9">
    <name>1</name>
</geneLocation>
<dbReference type="AlphaFoldDB" id="W0RNW6"/>
<name>W0RNW6_9BACT</name>
<evidence type="ECO:0000256" key="4">
    <source>
        <dbReference type="ARBA" id="ARBA00022982"/>
    </source>
</evidence>
<dbReference type="Gene3D" id="3.60.21.10">
    <property type="match status" value="1"/>
</dbReference>
<accession>W0RNW6</accession>
<keyword evidence="9" id="KW-1185">Reference proteome</keyword>
<dbReference type="KEGG" id="gba:J421_5144"/>
<dbReference type="GO" id="GO:0042597">
    <property type="term" value="C:periplasmic space"/>
    <property type="evidence" value="ECO:0007669"/>
    <property type="project" value="UniProtKB-SubCell"/>
</dbReference>
<dbReference type="InterPro" id="IPR004843">
    <property type="entry name" value="Calcineurin-like_PHP"/>
</dbReference>